<dbReference type="PANTHER" id="PTHR11439:SF486">
    <property type="entry name" value="RLK (RECEPTOR-LIKE KINASE) PROTEIN, PUTATIVE-RELATED"/>
    <property type="match status" value="1"/>
</dbReference>
<name>A0A6D2IDR0_9BRAS</name>
<feature type="compositionally biased region" description="Polar residues" evidence="1">
    <location>
        <begin position="378"/>
        <end position="390"/>
    </location>
</feature>
<dbReference type="Pfam" id="PF07727">
    <property type="entry name" value="RVT_2"/>
    <property type="match status" value="1"/>
</dbReference>
<reference evidence="4" key="1">
    <citation type="submission" date="2020-01" db="EMBL/GenBank/DDBJ databases">
        <authorList>
            <person name="Mishra B."/>
        </authorList>
    </citation>
    <scope>NUCLEOTIDE SEQUENCE [LARGE SCALE GENOMIC DNA]</scope>
</reference>
<evidence type="ECO:0000256" key="1">
    <source>
        <dbReference type="SAM" id="MobiDB-lite"/>
    </source>
</evidence>
<dbReference type="PANTHER" id="PTHR11439">
    <property type="entry name" value="GAG-POL-RELATED RETROTRANSPOSON"/>
    <property type="match status" value="1"/>
</dbReference>
<feature type="compositionally biased region" description="Acidic residues" evidence="1">
    <location>
        <begin position="354"/>
        <end position="364"/>
    </location>
</feature>
<feature type="compositionally biased region" description="Polar residues" evidence="1">
    <location>
        <begin position="296"/>
        <end position="312"/>
    </location>
</feature>
<feature type="domain" description="Reverse transcriptase Ty1/copia-type" evidence="2">
    <location>
        <begin position="1"/>
        <end position="56"/>
    </location>
</feature>
<dbReference type="AlphaFoldDB" id="A0A6D2IDR0"/>
<feature type="region of interest" description="Disordered" evidence="1">
    <location>
        <begin position="348"/>
        <end position="436"/>
    </location>
</feature>
<dbReference type="CDD" id="cd09272">
    <property type="entry name" value="RNase_HI_RT_Ty1"/>
    <property type="match status" value="1"/>
</dbReference>
<feature type="region of interest" description="Disordered" evidence="1">
    <location>
        <begin position="676"/>
        <end position="705"/>
    </location>
</feature>
<feature type="compositionally biased region" description="Basic and acidic residues" evidence="1">
    <location>
        <begin position="365"/>
        <end position="376"/>
    </location>
</feature>
<dbReference type="Proteomes" id="UP000467841">
    <property type="component" value="Unassembled WGS sequence"/>
</dbReference>
<evidence type="ECO:0000259" key="3">
    <source>
        <dbReference type="Pfam" id="PF20167"/>
    </source>
</evidence>
<feature type="compositionally biased region" description="Basic and acidic residues" evidence="1">
    <location>
        <begin position="676"/>
        <end position="685"/>
    </location>
</feature>
<evidence type="ECO:0000313" key="4">
    <source>
        <dbReference type="EMBL" id="CAA7028215.1"/>
    </source>
</evidence>
<comment type="caution">
    <text evidence="4">The sequence shown here is derived from an EMBL/GenBank/DDBJ whole genome shotgun (WGS) entry which is preliminary data.</text>
</comment>
<proteinExistence type="predicted"/>
<dbReference type="InterPro" id="IPR013103">
    <property type="entry name" value="RVT_2"/>
</dbReference>
<evidence type="ECO:0000259" key="2">
    <source>
        <dbReference type="Pfam" id="PF07727"/>
    </source>
</evidence>
<dbReference type="InterPro" id="IPR043502">
    <property type="entry name" value="DNA/RNA_pol_sf"/>
</dbReference>
<dbReference type="Pfam" id="PF20167">
    <property type="entry name" value="Transposase_32"/>
    <property type="match status" value="1"/>
</dbReference>
<organism evidence="4 5">
    <name type="scientific">Microthlaspi erraticum</name>
    <dbReference type="NCBI Taxonomy" id="1685480"/>
    <lineage>
        <taxon>Eukaryota</taxon>
        <taxon>Viridiplantae</taxon>
        <taxon>Streptophyta</taxon>
        <taxon>Embryophyta</taxon>
        <taxon>Tracheophyta</taxon>
        <taxon>Spermatophyta</taxon>
        <taxon>Magnoliopsida</taxon>
        <taxon>eudicotyledons</taxon>
        <taxon>Gunneridae</taxon>
        <taxon>Pentapetalae</taxon>
        <taxon>rosids</taxon>
        <taxon>malvids</taxon>
        <taxon>Brassicales</taxon>
        <taxon>Brassicaceae</taxon>
        <taxon>Coluteocarpeae</taxon>
        <taxon>Microthlaspi</taxon>
    </lineage>
</organism>
<feature type="compositionally biased region" description="Basic residues" evidence="1">
    <location>
        <begin position="420"/>
        <end position="436"/>
    </location>
</feature>
<evidence type="ECO:0000313" key="5">
    <source>
        <dbReference type="Proteomes" id="UP000467841"/>
    </source>
</evidence>
<evidence type="ECO:0008006" key="6">
    <source>
        <dbReference type="Google" id="ProtNLM"/>
    </source>
</evidence>
<protein>
    <recommendedName>
        <fullName evidence="6">Reverse transcriptase Ty1/copia-type domain-containing protein</fullName>
    </recommendedName>
</protein>
<feature type="domain" description="Putative plant transposon protein" evidence="3">
    <location>
        <begin position="480"/>
        <end position="644"/>
    </location>
</feature>
<feature type="region of interest" description="Disordered" evidence="1">
    <location>
        <begin position="282"/>
        <end position="319"/>
    </location>
</feature>
<sequence>MTKEFKMSMVGELKYFLGLQVNQTEEGIFISQSTYAKNLLVKFGLEKCKEARTPMSTTTKIGKDEHGEDVDVKLYRGMIGSLLYLTASRPDLCFSVGVCARYQAKPKQSHLQAVKKILRYVKGTVNLGIFYSKGSNRNLAGYCDADWAGCADDRKSTSGEAEYIALGSCCTQLIWMRQMSADYGMESGPFLVYCDNKSAIDISKNPVQHSRTKHIDIRHHFVRELVEEKQGLIQALARGVYNKFRFCLESKVPMRISYFVMPSCHLNIRKVKMVTATRQGRICPSQDRSKKYPDGSASTPVQIDESTAQPSIQDPPPPTITMIDGAADEVDEPMAAMVLFEGEVQAEAESFATAEDEPMADEEATAEKPEEPEMPRDAQTTMPIPNSAETLASPPTDGATDAAITTPPVVIASGGDRPRRAQRRRNRGPKPKKRASVHRFASFKSRGIIDERVVDLRAETHWGYPEIIVRGGLKRTVEGLGSYVRFVIVDFYTALPETRDESVKILIRDQEYVFSPAIINDFLGLEPLTEEEMRREADADSVSLKELAQLFTDNELAEWSEIYTIGMTPCFAALVIVASHNWIPSTHRNHVSEQRAKLIYKLYKGIRVDFGQLVFDQVMSMTRFQVKESRWLVFPRLIYGVLQMQDPLSLIDGDSLVRPLHYHKDKRSGEDYIKREEEKKKKEAKASASRVRSTTAPTAAPSETTSEAYVTVDLGSVRFPTPPLQSAAAIQALGDVVYTLHTFTEVVQGLLTNLQEGEQNDPGEPGNEN</sequence>
<gene>
    <name evidence="4" type="ORF">MERR_LOCUS15450</name>
</gene>
<feature type="compositionally biased region" description="Low complexity" evidence="1">
    <location>
        <begin position="686"/>
        <end position="705"/>
    </location>
</feature>
<keyword evidence="5" id="KW-1185">Reference proteome</keyword>
<dbReference type="EMBL" id="CACVBM020001064">
    <property type="protein sequence ID" value="CAA7028215.1"/>
    <property type="molecule type" value="Genomic_DNA"/>
</dbReference>
<dbReference type="SUPFAM" id="SSF56672">
    <property type="entry name" value="DNA/RNA polymerases"/>
    <property type="match status" value="1"/>
</dbReference>
<accession>A0A6D2IDR0</accession>
<dbReference type="InterPro" id="IPR046796">
    <property type="entry name" value="Transposase_32_dom"/>
</dbReference>